<evidence type="ECO:0000259" key="6">
    <source>
        <dbReference type="Pfam" id="PF14759"/>
    </source>
</evidence>
<dbReference type="InterPro" id="IPR028202">
    <property type="entry name" value="Reductase_C"/>
</dbReference>
<evidence type="ECO:0000256" key="3">
    <source>
        <dbReference type="ARBA" id="ARBA00022827"/>
    </source>
</evidence>
<dbReference type="InterPro" id="IPR036188">
    <property type="entry name" value="FAD/NAD-bd_sf"/>
</dbReference>
<gene>
    <name evidence="7" type="ORF">DF223_14040</name>
</gene>
<keyword evidence="4" id="KW-0560">Oxidoreductase</keyword>
<dbReference type="PRINTS" id="PR00411">
    <property type="entry name" value="PNDRDTASEI"/>
</dbReference>
<keyword evidence="3" id="KW-0274">FAD</keyword>
<dbReference type="Gene3D" id="3.30.390.30">
    <property type="match status" value="1"/>
</dbReference>
<proteinExistence type="predicted"/>
<dbReference type="Proteomes" id="UP000244962">
    <property type="component" value="Unassembled WGS sequence"/>
</dbReference>
<dbReference type="PANTHER" id="PTHR43557">
    <property type="entry name" value="APOPTOSIS-INDUCING FACTOR 1"/>
    <property type="match status" value="1"/>
</dbReference>
<protein>
    <submittedName>
        <fullName evidence="7">FAD-dependent oxidoreductase</fullName>
    </submittedName>
</protein>
<name>A0A2U1TA48_9MICO</name>
<dbReference type="EMBL" id="QEFB01000018">
    <property type="protein sequence ID" value="PWC04575.1"/>
    <property type="molecule type" value="Genomic_DNA"/>
</dbReference>
<dbReference type="Pfam" id="PF14759">
    <property type="entry name" value="Reductase_C"/>
    <property type="match status" value="1"/>
</dbReference>
<dbReference type="GO" id="GO:0005737">
    <property type="term" value="C:cytoplasm"/>
    <property type="evidence" value="ECO:0007669"/>
    <property type="project" value="TreeGrafter"/>
</dbReference>
<dbReference type="RefSeq" id="WP_108963653.1">
    <property type="nucleotide sequence ID" value="NZ_QEFB01000018.1"/>
</dbReference>
<reference evidence="8" key="1">
    <citation type="submission" date="2018-04" db="EMBL/GenBank/DDBJ databases">
        <authorList>
            <person name="Liu S."/>
            <person name="Wang Z."/>
            <person name="Li J."/>
        </authorList>
    </citation>
    <scope>NUCLEOTIDE SEQUENCE [LARGE SCALE GENOMIC DNA]</scope>
    <source>
        <strain evidence="8">622</strain>
    </source>
</reference>
<evidence type="ECO:0000313" key="8">
    <source>
        <dbReference type="Proteomes" id="UP000244962"/>
    </source>
</evidence>
<evidence type="ECO:0000256" key="4">
    <source>
        <dbReference type="ARBA" id="ARBA00023002"/>
    </source>
</evidence>
<accession>A0A2U1TA48</accession>
<evidence type="ECO:0000256" key="2">
    <source>
        <dbReference type="ARBA" id="ARBA00022630"/>
    </source>
</evidence>
<evidence type="ECO:0000313" key="7">
    <source>
        <dbReference type="EMBL" id="PWC04575.1"/>
    </source>
</evidence>
<evidence type="ECO:0000256" key="1">
    <source>
        <dbReference type="ARBA" id="ARBA00001974"/>
    </source>
</evidence>
<sequence length="400" mass="41715">MSDAPSHIVIVGASAAGLTTAAALRRNGYDRALTLVDSERHTPYDRPPLAKQLLTGEWGPERIGLKTDADLAALGVSIRAGVTATGLDIGRSVVSLSDATDLAFDRLVVATGVTPRVLPDSTHLAGVHTLRTLDDALGLKEELVAGRHLVIVGGGFLGTEVAAAAVGLGLTVTLVNALPTPLERGLGPAIGAEVAALHRLHGVELRTGAASAVRSLVAADGRVTGVEFADGSRLGADVVFVAIGATPAIGWLAGSGLRLGDGVECAPDLSAAPGVYAAGDVARWDNPAFDQSMRVEHRTNATEQAVHVAGRLLDGAPDAFASVPYFWTDQYDLKLQVHGWIKGYDEVRILEGSLVERRMIAVFRRGDRVVGALGVGAAKALRQWRQLIVDRTAWADVVGS</sequence>
<dbReference type="PANTHER" id="PTHR43557:SF2">
    <property type="entry name" value="RIESKE DOMAIN-CONTAINING PROTEIN-RELATED"/>
    <property type="match status" value="1"/>
</dbReference>
<dbReference type="AlphaFoldDB" id="A0A2U1TA48"/>
<dbReference type="InterPro" id="IPR016156">
    <property type="entry name" value="FAD/NAD-linked_Rdtase_dimer_sf"/>
</dbReference>
<dbReference type="GO" id="GO:0016651">
    <property type="term" value="F:oxidoreductase activity, acting on NAD(P)H"/>
    <property type="evidence" value="ECO:0007669"/>
    <property type="project" value="TreeGrafter"/>
</dbReference>
<dbReference type="PRINTS" id="PR00368">
    <property type="entry name" value="FADPNR"/>
</dbReference>
<feature type="domain" description="Reductase C-terminal" evidence="6">
    <location>
        <begin position="325"/>
        <end position="392"/>
    </location>
</feature>
<evidence type="ECO:0000259" key="5">
    <source>
        <dbReference type="Pfam" id="PF07992"/>
    </source>
</evidence>
<keyword evidence="2" id="KW-0285">Flavoprotein</keyword>
<comment type="caution">
    <text evidence="7">The sequence shown here is derived from an EMBL/GenBank/DDBJ whole genome shotgun (WGS) entry which is preliminary data.</text>
</comment>
<comment type="cofactor">
    <cofactor evidence="1">
        <name>FAD</name>
        <dbReference type="ChEBI" id="CHEBI:57692"/>
    </cofactor>
</comment>
<dbReference type="Gene3D" id="3.50.50.60">
    <property type="entry name" value="FAD/NAD(P)-binding domain"/>
    <property type="match status" value="2"/>
</dbReference>
<feature type="domain" description="FAD/NAD(P)-binding" evidence="5">
    <location>
        <begin position="7"/>
        <end position="305"/>
    </location>
</feature>
<organism evidence="7 8">
    <name type="scientific">Mycetocola zhujimingii</name>
    <dbReference type="NCBI Taxonomy" id="2079792"/>
    <lineage>
        <taxon>Bacteria</taxon>
        <taxon>Bacillati</taxon>
        <taxon>Actinomycetota</taxon>
        <taxon>Actinomycetes</taxon>
        <taxon>Micrococcales</taxon>
        <taxon>Microbacteriaceae</taxon>
        <taxon>Mycetocola</taxon>
    </lineage>
</organism>
<dbReference type="InterPro" id="IPR023753">
    <property type="entry name" value="FAD/NAD-binding_dom"/>
</dbReference>
<dbReference type="Pfam" id="PF07992">
    <property type="entry name" value="Pyr_redox_2"/>
    <property type="match status" value="1"/>
</dbReference>
<dbReference type="SUPFAM" id="SSF55424">
    <property type="entry name" value="FAD/NAD-linked reductases, dimerisation (C-terminal) domain"/>
    <property type="match status" value="1"/>
</dbReference>
<dbReference type="SUPFAM" id="SSF51905">
    <property type="entry name" value="FAD/NAD(P)-binding domain"/>
    <property type="match status" value="2"/>
</dbReference>
<dbReference type="InterPro" id="IPR050446">
    <property type="entry name" value="FAD-oxidoreductase/Apoptosis"/>
</dbReference>
<keyword evidence="8" id="KW-1185">Reference proteome</keyword>